<protein>
    <submittedName>
        <fullName evidence="2">Phage tail protein</fullName>
    </submittedName>
</protein>
<dbReference type="RefSeq" id="WP_369896436.1">
    <property type="nucleotide sequence ID" value="NZ_JBGFFX010000015.1"/>
</dbReference>
<sequence>MADFQKDQSGRYITTGLSPRQFDRVFDAIHQDRQKRRRRKARQLTPAVLKNKSLDEILKLGKKQVGTFFTKDDLKGFEQNRKTVRKQFTGTQPGITHAQLVAHSRSIDVKRANNKVDDGSGISNAAFKGIRQNIALIDVTASQRSVHNNHRVEIRFEEWDQAMDDAAGNNVAAQQRLVKNMVKGRVSVNCDCGRYQYWYRYIATAGNFTIAPPKEFVYPKLKNPQLEGVACKHIIHALTRMQGAGWQSRVLMTLRKNAQGEHYGDDPKKTTEYFSDEEIKRLNRNRKSQIDQRAARAEFDRYQSRLDALAGKLKAVDKQQLATTRKQLIKARTVTQREQARREAAQKKLSQARAERDALKQQLADTLKMQKQVFIDAQVMAGKTPEEARRAYADHVKNKLGK</sequence>
<gene>
    <name evidence="2" type="ORF">AB6T85_19975</name>
</gene>
<name>A0ABV4ECN7_9GAMM</name>
<proteinExistence type="predicted"/>
<accession>A0ABV4ECN7</accession>
<dbReference type="EMBL" id="JBGFFX010000015">
    <property type="protein sequence ID" value="MEY8772690.1"/>
    <property type="molecule type" value="Genomic_DNA"/>
</dbReference>
<evidence type="ECO:0000313" key="3">
    <source>
        <dbReference type="Proteomes" id="UP001565243"/>
    </source>
</evidence>
<evidence type="ECO:0000256" key="1">
    <source>
        <dbReference type="SAM" id="Coils"/>
    </source>
</evidence>
<keyword evidence="3" id="KW-1185">Reference proteome</keyword>
<dbReference type="Proteomes" id="UP001565243">
    <property type="component" value="Unassembled WGS sequence"/>
</dbReference>
<feature type="coiled-coil region" evidence="1">
    <location>
        <begin position="335"/>
        <end position="369"/>
    </location>
</feature>
<organism evidence="2 3">
    <name type="scientific">Erwinia aeris</name>
    <dbReference type="NCBI Taxonomy" id="3239803"/>
    <lineage>
        <taxon>Bacteria</taxon>
        <taxon>Pseudomonadati</taxon>
        <taxon>Pseudomonadota</taxon>
        <taxon>Gammaproteobacteria</taxon>
        <taxon>Enterobacterales</taxon>
        <taxon>Erwiniaceae</taxon>
        <taxon>Erwinia</taxon>
    </lineage>
</organism>
<reference evidence="2 3" key="1">
    <citation type="submission" date="2024-07" db="EMBL/GenBank/DDBJ databases">
        <authorList>
            <person name="Hebao G."/>
        </authorList>
    </citation>
    <scope>NUCLEOTIDE SEQUENCE [LARGE SCALE GENOMIC DNA]</scope>
    <source>
        <strain evidence="2 3">ACCC 02193</strain>
    </source>
</reference>
<comment type="caution">
    <text evidence="2">The sequence shown here is derived from an EMBL/GenBank/DDBJ whole genome shotgun (WGS) entry which is preliminary data.</text>
</comment>
<evidence type="ECO:0000313" key="2">
    <source>
        <dbReference type="EMBL" id="MEY8772690.1"/>
    </source>
</evidence>
<keyword evidence="1" id="KW-0175">Coiled coil</keyword>